<evidence type="ECO:0000256" key="8">
    <source>
        <dbReference type="ARBA" id="ARBA00022960"/>
    </source>
</evidence>
<evidence type="ECO:0000313" key="23">
    <source>
        <dbReference type="Proteomes" id="UP000287502"/>
    </source>
</evidence>
<dbReference type="InterPro" id="IPR013437">
    <property type="entry name" value="FtsW"/>
</dbReference>
<keyword evidence="5" id="KW-0328">Glycosyltransferase</keyword>
<dbReference type="GO" id="GO:0015648">
    <property type="term" value="F:lipid-linked peptidoglycan transporter activity"/>
    <property type="evidence" value="ECO:0007669"/>
    <property type="project" value="TreeGrafter"/>
</dbReference>
<keyword evidence="10 21" id="KW-1133">Transmembrane helix</keyword>
<comment type="catalytic activity">
    <reaction evidence="20">
        <text>[GlcNAc-(1-&gt;4)-Mur2Ac(oyl-L-Ala-gamma-D-Glu-L-Lys-D-Ala-D-Ala)](n)-di-trans,octa-cis-undecaprenyl diphosphate + beta-D-GlcNAc-(1-&gt;4)-Mur2Ac(oyl-L-Ala-gamma-D-Glu-L-Lys-D-Ala-D-Ala)-di-trans,octa-cis-undecaprenyl diphosphate = [GlcNAc-(1-&gt;4)-Mur2Ac(oyl-L-Ala-gamma-D-Glu-L-Lys-D-Ala-D-Ala)](n+1)-di-trans,octa-cis-undecaprenyl diphosphate + di-trans,octa-cis-undecaprenyl diphosphate + H(+)</text>
        <dbReference type="Rhea" id="RHEA:23708"/>
        <dbReference type="Rhea" id="RHEA-COMP:9602"/>
        <dbReference type="Rhea" id="RHEA-COMP:9603"/>
        <dbReference type="ChEBI" id="CHEBI:15378"/>
        <dbReference type="ChEBI" id="CHEBI:58405"/>
        <dbReference type="ChEBI" id="CHEBI:60033"/>
        <dbReference type="ChEBI" id="CHEBI:78435"/>
        <dbReference type="EC" id="2.4.99.28"/>
    </reaction>
</comment>
<dbReference type="GO" id="GO:0009252">
    <property type="term" value="P:peptidoglycan biosynthetic process"/>
    <property type="evidence" value="ECO:0007669"/>
    <property type="project" value="UniProtKB-KW"/>
</dbReference>
<evidence type="ECO:0000256" key="21">
    <source>
        <dbReference type="SAM" id="Phobius"/>
    </source>
</evidence>
<dbReference type="GO" id="GO:0008360">
    <property type="term" value="P:regulation of cell shape"/>
    <property type="evidence" value="ECO:0007669"/>
    <property type="project" value="UniProtKB-KW"/>
</dbReference>
<accession>A0A410K0Z8</accession>
<sequence length="361" mass="39651">MFEIKDERLQILILASILIATGLIFVFSAGSIQALRLDKGELYFFNKQLLAVFIGLGLMYGAYSIPLKTWRRFVPALYFLTLILLITVFFFPKLNGSHRWILLPGFSLQPSELAKFTCILYLAHYLDKKEGRLNDFTSGFLPASIMLGIIGALILSEPDYGTTLLIICVSFTLFLIGGAHMRHMIGVIGFIAPIITAGLLMGYRRGRIMSFLDPWEDRYGTGYQLVQSLTAVGSGGIFGKGVGNSSQKLYFLPEAHTDFIYAIIAEETGLIGSLAVLVIVTAFFIISVKVALKHKELFYKLLTFGLAFSLFVQALLHISVVTGLLPTKGIGLPLVSYGGSNMMVSLFMVGVLLRSAEEAGS</sequence>
<keyword evidence="4" id="KW-0132">Cell division</keyword>
<feature type="transmembrane region" description="Helical" evidence="21">
    <location>
        <begin position="259"/>
        <end position="285"/>
    </location>
</feature>
<dbReference type="GO" id="GO:0005886">
    <property type="term" value="C:plasma membrane"/>
    <property type="evidence" value="ECO:0007669"/>
    <property type="project" value="UniProtKB-SubCell"/>
</dbReference>
<evidence type="ECO:0000256" key="19">
    <source>
        <dbReference type="ARBA" id="ARBA00044770"/>
    </source>
</evidence>
<dbReference type="GO" id="GO:0071555">
    <property type="term" value="P:cell wall organization"/>
    <property type="evidence" value="ECO:0007669"/>
    <property type="project" value="UniProtKB-KW"/>
</dbReference>
<evidence type="ECO:0000256" key="10">
    <source>
        <dbReference type="ARBA" id="ARBA00022989"/>
    </source>
</evidence>
<dbReference type="Pfam" id="PF01098">
    <property type="entry name" value="FTSW_RODA_SPOVE"/>
    <property type="match status" value="1"/>
</dbReference>
<dbReference type="OrthoDB" id="9768187at2"/>
<dbReference type="RefSeq" id="WP_128467389.1">
    <property type="nucleotide sequence ID" value="NZ_CP035108.1"/>
</dbReference>
<keyword evidence="3" id="KW-1003">Cell membrane</keyword>
<dbReference type="KEGG" id="gtl:EP073_11920"/>
<dbReference type="Proteomes" id="UP000287502">
    <property type="component" value="Chromosome"/>
</dbReference>
<evidence type="ECO:0000256" key="15">
    <source>
        <dbReference type="ARBA" id="ARBA00033270"/>
    </source>
</evidence>
<feature type="transmembrane region" description="Helical" evidence="21">
    <location>
        <begin position="184"/>
        <end position="203"/>
    </location>
</feature>
<evidence type="ECO:0000313" key="22">
    <source>
        <dbReference type="EMBL" id="QAR34084.1"/>
    </source>
</evidence>
<evidence type="ECO:0000256" key="7">
    <source>
        <dbReference type="ARBA" id="ARBA00022692"/>
    </source>
</evidence>
<evidence type="ECO:0000256" key="5">
    <source>
        <dbReference type="ARBA" id="ARBA00022676"/>
    </source>
</evidence>
<dbReference type="EC" id="2.4.99.28" evidence="19"/>
<evidence type="ECO:0000256" key="12">
    <source>
        <dbReference type="ARBA" id="ARBA00023306"/>
    </source>
</evidence>
<feature type="transmembrane region" description="Helical" evidence="21">
    <location>
        <begin position="297"/>
        <end position="318"/>
    </location>
</feature>
<dbReference type="NCBIfam" id="TIGR02614">
    <property type="entry name" value="ftsW"/>
    <property type="match status" value="1"/>
</dbReference>
<dbReference type="EMBL" id="CP035108">
    <property type="protein sequence ID" value="QAR34084.1"/>
    <property type="molecule type" value="Genomic_DNA"/>
</dbReference>
<keyword evidence="13" id="KW-0961">Cell wall biogenesis/degradation</keyword>
<evidence type="ECO:0000256" key="3">
    <source>
        <dbReference type="ARBA" id="ARBA00022475"/>
    </source>
</evidence>
<evidence type="ECO:0000256" key="11">
    <source>
        <dbReference type="ARBA" id="ARBA00023136"/>
    </source>
</evidence>
<feature type="transmembrane region" description="Helical" evidence="21">
    <location>
        <begin position="44"/>
        <end position="63"/>
    </location>
</feature>
<evidence type="ECO:0000256" key="14">
    <source>
        <dbReference type="ARBA" id="ARBA00032370"/>
    </source>
</evidence>
<keyword evidence="12" id="KW-0131">Cell cycle</keyword>
<feature type="transmembrane region" description="Helical" evidence="21">
    <location>
        <begin position="100"/>
        <end position="123"/>
    </location>
</feature>
<evidence type="ECO:0000256" key="4">
    <source>
        <dbReference type="ARBA" id="ARBA00022618"/>
    </source>
</evidence>
<feature type="transmembrane region" description="Helical" evidence="21">
    <location>
        <begin position="75"/>
        <end position="94"/>
    </location>
</feature>
<evidence type="ECO:0000256" key="20">
    <source>
        <dbReference type="ARBA" id="ARBA00049902"/>
    </source>
</evidence>
<keyword evidence="6" id="KW-0808">Transferase</keyword>
<comment type="subcellular location">
    <subcellularLocation>
        <location evidence="1">Cell membrane</location>
        <topology evidence="1">Multi-pass membrane protein</topology>
    </subcellularLocation>
</comment>
<keyword evidence="7 21" id="KW-0812">Transmembrane</keyword>
<proteinExistence type="inferred from homology"/>
<keyword evidence="11 21" id="KW-0472">Membrane</keyword>
<evidence type="ECO:0000256" key="13">
    <source>
        <dbReference type="ARBA" id="ARBA00023316"/>
    </source>
</evidence>
<dbReference type="InterPro" id="IPR001182">
    <property type="entry name" value="FtsW/RodA"/>
</dbReference>
<dbReference type="AlphaFoldDB" id="A0A410K0Z8"/>
<dbReference type="GO" id="GO:0008955">
    <property type="term" value="F:peptidoglycan glycosyltransferase activity"/>
    <property type="evidence" value="ECO:0007669"/>
    <property type="project" value="UniProtKB-EC"/>
</dbReference>
<keyword evidence="8" id="KW-0133">Cell shape</keyword>
<evidence type="ECO:0000256" key="1">
    <source>
        <dbReference type="ARBA" id="ARBA00004651"/>
    </source>
</evidence>
<evidence type="ECO:0000256" key="2">
    <source>
        <dbReference type="ARBA" id="ARBA00004752"/>
    </source>
</evidence>
<evidence type="ECO:0000256" key="17">
    <source>
        <dbReference type="ARBA" id="ARBA00041185"/>
    </source>
</evidence>
<feature type="transmembrane region" description="Helical" evidence="21">
    <location>
        <begin position="330"/>
        <end position="353"/>
    </location>
</feature>
<evidence type="ECO:0000256" key="6">
    <source>
        <dbReference type="ARBA" id="ARBA00022679"/>
    </source>
</evidence>
<evidence type="ECO:0000256" key="9">
    <source>
        <dbReference type="ARBA" id="ARBA00022984"/>
    </source>
</evidence>
<evidence type="ECO:0000256" key="18">
    <source>
        <dbReference type="ARBA" id="ARBA00041418"/>
    </source>
</evidence>
<feature type="transmembrane region" description="Helical" evidence="21">
    <location>
        <begin position="135"/>
        <end position="154"/>
    </location>
</feature>
<dbReference type="GO" id="GO:0032153">
    <property type="term" value="C:cell division site"/>
    <property type="evidence" value="ECO:0007669"/>
    <property type="project" value="TreeGrafter"/>
</dbReference>
<dbReference type="GO" id="GO:0051301">
    <property type="term" value="P:cell division"/>
    <property type="evidence" value="ECO:0007669"/>
    <property type="project" value="UniProtKB-KW"/>
</dbReference>
<gene>
    <name evidence="22" type="primary">ftsW</name>
    <name evidence="22" type="ORF">EP073_11920</name>
</gene>
<feature type="transmembrane region" description="Helical" evidence="21">
    <location>
        <begin position="160"/>
        <end position="177"/>
    </location>
</feature>
<comment type="similarity">
    <text evidence="16">Belongs to the SEDS family. FtsW subfamily.</text>
</comment>
<feature type="transmembrane region" description="Helical" evidence="21">
    <location>
        <begin position="12"/>
        <end position="32"/>
    </location>
</feature>
<evidence type="ECO:0000256" key="16">
    <source>
        <dbReference type="ARBA" id="ARBA00038053"/>
    </source>
</evidence>
<comment type="pathway">
    <text evidence="2">Cell wall biogenesis; peptidoglycan biosynthesis.</text>
</comment>
<protein>
    <recommendedName>
        <fullName evidence="17">Probable peptidoglycan glycosyltransferase FtsW</fullName>
        <ecNumber evidence="19">2.4.99.28</ecNumber>
    </recommendedName>
    <alternativeName>
        <fullName evidence="18">Cell division protein FtsW</fullName>
    </alternativeName>
    <alternativeName>
        <fullName evidence="15">Cell wall polymerase</fullName>
    </alternativeName>
    <alternativeName>
        <fullName evidence="14">Peptidoglycan polymerase</fullName>
    </alternativeName>
</protein>
<organism evidence="22 23">
    <name type="scientific">Geovibrio thiophilus</name>
    <dbReference type="NCBI Taxonomy" id="139438"/>
    <lineage>
        <taxon>Bacteria</taxon>
        <taxon>Pseudomonadati</taxon>
        <taxon>Deferribacterota</taxon>
        <taxon>Deferribacteres</taxon>
        <taxon>Deferribacterales</taxon>
        <taxon>Geovibrionaceae</taxon>
        <taxon>Geovibrio</taxon>
    </lineage>
</organism>
<keyword evidence="9" id="KW-0573">Peptidoglycan synthesis</keyword>
<reference evidence="22 23" key="1">
    <citation type="submission" date="2019-01" db="EMBL/GenBank/DDBJ databases">
        <title>Geovibrio thiophilus DSM 11263, complete genome.</title>
        <authorList>
            <person name="Spring S."/>
            <person name="Bunk B."/>
            <person name="Sproer C."/>
        </authorList>
    </citation>
    <scope>NUCLEOTIDE SEQUENCE [LARGE SCALE GENOMIC DNA]</scope>
    <source>
        <strain evidence="22 23">DSM 11263</strain>
    </source>
</reference>
<name>A0A410K0Z8_9BACT</name>
<keyword evidence="23" id="KW-1185">Reference proteome</keyword>
<dbReference type="PANTHER" id="PTHR30474:SF2">
    <property type="entry name" value="PEPTIDOGLYCAN GLYCOSYLTRANSFERASE FTSW-RELATED"/>
    <property type="match status" value="1"/>
</dbReference>
<dbReference type="PANTHER" id="PTHR30474">
    <property type="entry name" value="CELL CYCLE PROTEIN"/>
    <property type="match status" value="1"/>
</dbReference>